<evidence type="ECO:0000313" key="3">
    <source>
        <dbReference type="Proteomes" id="UP000215256"/>
    </source>
</evidence>
<sequence>MENPPGTIRSPPGAQCALREPERPGVDVSDISAITARTLKHAVERKRRED</sequence>
<feature type="region of interest" description="Disordered" evidence="1">
    <location>
        <begin position="1"/>
        <end position="32"/>
    </location>
</feature>
<dbReference type="EMBL" id="CP022604">
    <property type="protein sequence ID" value="ASV87132.1"/>
    <property type="molecule type" value="Genomic_DNA"/>
</dbReference>
<evidence type="ECO:0000313" key="2">
    <source>
        <dbReference type="EMBL" id="ASV87132.1"/>
    </source>
</evidence>
<accession>A0A248UKI2</accession>
<dbReference type="Proteomes" id="UP000215256">
    <property type="component" value="Chromosome 1"/>
</dbReference>
<reference evidence="2 3" key="1">
    <citation type="submission" date="2017-07" db="EMBL/GenBank/DDBJ databases">
        <title>Phylogenetic study on the rhizospheric bacterium Ochrobactrum sp. A44.</title>
        <authorList>
            <person name="Krzyzanowska D.M."/>
            <person name="Ossowicki A."/>
            <person name="Rajewska M."/>
            <person name="Maciag T."/>
            <person name="Kaczynski Z."/>
            <person name="Czerwicka M."/>
            <person name="Jafra S."/>
        </authorList>
    </citation>
    <scope>NUCLEOTIDE SEQUENCE [LARGE SCALE GENOMIC DNA]</scope>
    <source>
        <strain evidence="2 3">A44</strain>
    </source>
</reference>
<dbReference type="AlphaFoldDB" id="A0A248UKI2"/>
<dbReference type="KEGG" id="och:CES85_2312"/>
<proteinExistence type="predicted"/>
<name>A0A248UKI2_9HYPH</name>
<organism evidence="2 3">
    <name type="scientific">Ochrobactrum quorumnocens</name>
    <dbReference type="NCBI Taxonomy" id="271865"/>
    <lineage>
        <taxon>Bacteria</taxon>
        <taxon>Pseudomonadati</taxon>
        <taxon>Pseudomonadota</taxon>
        <taxon>Alphaproteobacteria</taxon>
        <taxon>Hyphomicrobiales</taxon>
        <taxon>Brucellaceae</taxon>
        <taxon>Brucella/Ochrobactrum group</taxon>
        <taxon>Ochrobactrum</taxon>
    </lineage>
</organism>
<protein>
    <submittedName>
        <fullName evidence="2">Uncharacterized protein</fullName>
    </submittedName>
</protein>
<evidence type="ECO:0000256" key="1">
    <source>
        <dbReference type="SAM" id="MobiDB-lite"/>
    </source>
</evidence>
<gene>
    <name evidence="2" type="ORF">CES85_2312</name>
</gene>